<evidence type="ECO:0000313" key="2">
    <source>
        <dbReference type="Ensembl" id="ENSBIXP00005007386.1"/>
    </source>
</evidence>
<evidence type="ECO:0000256" key="1">
    <source>
        <dbReference type="SAM" id="MobiDB-lite"/>
    </source>
</evidence>
<dbReference type="Gene3D" id="2.60.40.10">
    <property type="entry name" value="Immunoglobulins"/>
    <property type="match status" value="1"/>
</dbReference>
<organism evidence="2 3">
    <name type="scientific">Bos indicus x Bos taurus</name>
    <name type="common">Hybrid cattle</name>
    <dbReference type="NCBI Taxonomy" id="30522"/>
    <lineage>
        <taxon>Eukaryota</taxon>
        <taxon>Metazoa</taxon>
        <taxon>Chordata</taxon>
        <taxon>Craniata</taxon>
        <taxon>Vertebrata</taxon>
        <taxon>Euteleostomi</taxon>
        <taxon>Mammalia</taxon>
        <taxon>Eutheria</taxon>
        <taxon>Laurasiatheria</taxon>
        <taxon>Artiodactyla</taxon>
        <taxon>Ruminantia</taxon>
        <taxon>Pecora</taxon>
        <taxon>Bovidae</taxon>
        <taxon>Bovinae</taxon>
        <taxon>Bos</taxon>
    </lineage>
</organism>
<reference evidence="3" key="1">
    <citation type="submission" date="2018-11" db="EMBL/GenBank/DDBJ databases">
        <title>Haplotype-resolved cattle genomes.</title>
        <authorList>
            <person name="Low W.Y."/>
            <person name="Tearle R."/>
            <person name="Bickhart D.M."/>
            <person name="Rosen B.D."/>
            <person name="Koren S."/>
            <person name="Rhie A."/>
            <person name="Hiendleder S."/>
            <person name="Phillippy A.M."/>
            <person name="Smith T.P.L."/>
            <person name="Williams J.L."/>
        </authorList>
    </citation>
    <scope>NUCLEOTIDE SEQUENCE [LARGE SCALE GENOMIC DNA]</scope>
</reference>
<dbReference type="GeneTree" id="ENSGT00950000184865"/>
<dbReference type="Ensembl" id="ENSBIXT00005002471.1">
    <property type="protein sequence ID" value="ENSBIXP00005007386.1"/>
    <property type="gene ID" value="ENSBIXG00005012616.1"/>
</dbReference>
<evidence type="ECO:0008006" key="4">
    <source>
        <dbReference type="Google" id="ProtNLM"/>
    </source>
</evidence>
<name>A0A4W2FPM5_BOBOX</name>
<dbReference type="Proteomes" id="UP000429181">
    <property type="component" value="Unassembled WGS sequence"/>
</dbReference>
<feature type="region of interest" description="Disordered" evidence="1">
    <location>
        <begin position="1"/>
        <end position="53"/>
    </location>
</feature>
<proteinExistence type="predicted"/>
<dbReference type="SUPFAM" id="SSF48726">
    <property type="entry name" value="Immunoglobulin"/>
    <property type="match status" value="1"/>
</dbReference>
<feature type="compositionally biased region" description="Polar residues" evidence="1">
    <location>
        <begin position="7"/>
        <end position="20"/>
    </location>
</feature>
<protein>
    <recommendedName>
        <fullName evidence="4">Ig-like domain-containing protein</fullName>
    </recommendedName>
</protein>
<dbReference type="InterPro" id="IPR013783">
    <property type="entry name" value="Ig-like_fold"/>
</dbReference>
<evidence type="ECO:0000313" key="3">
    <source>
        <dbReference type="Proteomes" id="UP000429181"/>
    </source>
</evidence>
<sequence length="109" mass="11644">MDILSPENITQSNTSSAQQSWEHRPHQGLELESPPPGGLGSRSGSPQCCGEGRDRVQSRGFMHFCPLSTGVHAQVQLGAVGAELRKPGASVKVSCKASGYTFTDYMHCV</sequence>
<reference evidence="2" key="2">
    <citation type="submission" date="2025-08" db="UniProtKB">
        <authorList>
            <consortium name="Ensembl"/>
        </authorList>
    </citation>
    <scope>IDENTIFICATION</scope>
</reference>
<accession>A0A4W2FPM5</accession>
<dbReference type="AlphaFoldDB" id="A0A4W2FPM5"/>
<dbReference type="InterPro" id="IPR036179">
    <property type="entry name" value="Ig-like_dom_sf"/>
</dbReference>